<accession>A0ACC1MPV0</accession>
<protein>
    <submittedName>
        <fullName evidence="1">Uncharacterized protein</fullName>
    </submittedName>
</protein>
<evidence type="ECO:0000313" key="1">
    <source>
        <dbReference type="EMBL" id="KAJ2968985.1"/>
    </source>
</evidence>
<organism evidence="1 2">
    <name type="scientific">Xylaria curta</name>
    <dbReference type="NCBI Taxonomy" id="42375"/>
    <lineage>
        <taxon>Eukaryota</taxon>
        <taxon>Fungi</taxon>
        <taxon>Dikarya</taxon>
        <taxon>Ascomycota</taxon>
        <taxon>Pezizomycotina</taxon>
        <taxon>Sordariomycetes</taxon>
        <taxon>Xylariomycetidae</taxon>
        <taxon>Xylariales</taxon>
        <taxon>Xylariaceae</taxon>
        <taxon>Xylaria</taxon>
    </lineage>
</organism>
<gene>
    <name evidence="1" type="ORF">NUW58_g10097</name>
</gene>
<evidence type="ECO:0000313" key="2">
    <source>
        <dbReference type="Proteomes" id="UP001143856"/>
    </source>
</evidence>
<dbReference type="Proteomes" id="UP001143856">
    <property type="component" value="Unassembled WGS sequence"/>
</dbReference>
<comment type="caution">
    <text evidence="1">The sequence shown here is derived from an EMBL/GenBank/DDBJ whole genome shotgun (WGS) entry which is preliminary data.</text>
</comment>
<keyword evidence="2" id="KW-1185">Reference proteome</keyword>
<dbReference type="EMBL" id="JAPDGR010004155">
    <property type="protein sequence ID" value="KAJ2968985.1"/>
    <property type="molecule type" value="Genomic_DNA"/>
</dbReference>
<proteinExistence type="predicted"/>
<name>A0ACC1MPV0_9PEZI</name>
<reference evidence="1" key="1">
    <citation type="submission" date="2022-10" db="EMBL/GenBank/DDBJ databases">
        <title>Genome Sequence of Xylaria curta.</title>
        <authorList>
            <person name="Buettner E."/>
        </authorList>
    </citation>
    <scope>NUCLEOTIDE SEQUENCE</scope>
    <source>
        <strain evidence="1">Babe10</strain>
    </source>
</reference>
<sequence length="345" mass="37974">MLTRIQLNLLGRRSYLSSVISLATGAARSTISLENNDDDNPEQTYGSDFEANRKYLTFSWWLLNRGWTDVMEKVETAVREVFGHLSPRDLLSFDTFSQLALEVRKKVEKTPESNRPGAQWLPFLLPPTPLEDFVLKESGVLGDSAAATTYPSGSSSASSPTSTITPALRRLLDETSDLVESPAFCHVLNRLLDAGFSVLLNRKLLTGVFGSDISAPGAVPNPSEQDATDPTTRAVLLPKILSVLTRQAHVIGNGMPNEYLQEMEHVQDLDAFAAVVYSSNWENEIRQDEDLVAAAASLNDAATASAKHTDEPIVLQKGRDNWLKIVPGDDRRREYCGGRPLAKFI</sequence>